<gene>
    <name evidence="2" type="ORF">C9J01_20830</name>
</gene>
<dbReference type="EMBL" id="PYMB01000015">
    <property type="protein sequence ID" value="PSW09374.1"/>
    <property type="molecule type" value="Genomic_DNA"/>
</dbReference>
<comment type="caution">
    <text evidence="2">The sequence shown here is derived from an EMBL/GenBank/DDBJ whole genome shotgun (WGS) entry which is preliminary data.</text>
</comment>
<evidence type="ECO:0000313" key="2">
    <source>
        <dbReference type="EMBL" id="PSW09374.1"/>
    </source>
</evidence>
<dbReference type="GO" id="GO:0003677">
    <property type="term" value="F:DNA binding"/>
    <property type="evidence" value="ECO:0007669"/>
    <property type="project" value="InterPro"/>
</dbReference>
<protein>
    <submittedName>
        <fullName evidence="2">Recombinase</fullName>
    </submittedName>
</protein>
<dbReference type="SMART" id="SM00857">
    <property type="entry name" value="Resolvase"/>
    <property type="match status" value="1"/>
</dbReference>
<dbReference type="RefSeq" id="WP_107300070.1">
    <property type="nucleotide sequence ID" value="NZ_PYMB01000015.1"/>
</dbReference>
<dbReference type="Pfam" id="PF00239">
    <property type="entry name" value="Resolvase"/>
    <property type="match status" value="1"/>
</dbReference>
<sequence>MAKYIYSRFSPRNTDYQQQIDALNSAEPSAKQVQDRVRGDVDPMARQGFHQLYDKLKKGDVVWVWWLTAFSHDFNMVQATVASLLDKGVTLKTLSEPLTFVPNSESSHVLLSLLSGYGNVQTRKRLLAAEHSRKAMKENPELWQQKFRGRPADREKHRQIATMLLEGHKLQHVADSCGVSISTVKRVKSKLSQFDDEGALRTRHTCKRHKDNKSS</sequence>
<dbReference type="Pfam" id="PF02796">
    <property type="entry name" value="HTH_7"/>
    <property type="match status" value="1"/>
</dbReference>
<evidence type="ECO:0000259" key="1">
    <source>
        <dbReference type="SMART" id="SM00857"/>
    </source>
</evidence>
<reference evidence="2 3" key="1">
    <citation type="submission" date="2018-03" db="EMBL/GenBank/DDBJ databases">
        <title>Whole genome sequencing of Histamine producing bacteria.</title>
        <authorList>
            <person name="Butler K."/>
        </authorList>
    </citation>
    <scope>NUCLEOTIDE SEQUENCE [LARGE SCALE GENOMIC DNA]</scope>
    <source>
        <strain evidence="2 3">DSM 19138</strain>
    </source>
</reference>
<name>A0A2T3N869_9GAMM</name>
<dbReference type="AlphaFoldDB" id="A0A2T3N869"/>
<dbReference type="InterPro" id="IPR036162">
    <property type="entry name" value="Resolvase-like_N_sf"/>
</dbReference>
<proteinExistence type="predicted"/>
<dbReference type="Proteomes" id="UP000241346">
    <property type="component" value="Unassembled WGS sequence"/>
</dbReference>
<dbReference type="Gene3D" id="1.10.10.60">
    <property type="entry name" value="Homeodomain-like"/>
    <property type="match status" value="1"/>
</dbReference>
<dbReference type="SUPFAM" id="SSF53041">
    <property type="entry name" value="Resolvase-like"/>
    <property type="match status" value="1"/>
</dbReference>
<accession>A0A2T3N869</accession>
<feature type="domain" description="Resolvase/invertase-type recombinase catalytic" evidence="1">
    <location>
        <begin position="3"/>
        <end position="139"/>
    </location>
</feature>
<dbReference type="OrthoDB" id="9797501at2"/>
<evidence type="ECO:0000313" key="3">
    <source>
        <dbReference type="Proteomes" id="UP000241346"/>
    </source>
</evidence>
<dbReference type="InterPro" id="IPR006120">
    <property type="entry name" value="Resolvase_HTH_dom"/>
</dbReference>
<dbReference type="Gene3D" id="3.40.50.1390">
    <property type="entry name" value="Resolvase, N-terminal catalytic domain"/>
    <property type="match status" value="1"/>
</dbReference>
<dbReference type="InterPro" id="IPR006119">
    <property type="entry name" value="Resolv_N"/>
</dbReference>
<organism evidence="2 3">
    <name type="scientific">Photobacterium rosenbergii</name>
    <dbReference type="NCBI Taxonomy" id="294936"/>
    <lineage>
        <taxon>Bacteria</taxon>
        <taxon>Pseudomonadati</taxon>
        <taxon>Pseudomonadota</taxon>
        <taxon>Gammaproteobacteria</taxon>
        <taxon>Vibrionales</taxon>
        <taxon>Vibrionaceae</taxon>
        <taxon>Photobacterium</taxon>
    </lineage>
</organism>
<dbReference type="GO" id="GO:0000150">
    <property type="term" value="F:DNA strand exchange activity"/>
    <property type="evidence" value="ECO:0007669"/>
    <property type="project" value="InterPro"/>
</dbReference>